<reference evidence="3" key="1">
    <citation type="submission" date="2020-02" db="EMBL/GenBank/DDBJ databases">
        <authorList>
            <person name="Meier V. D."/>
        </authorList>
    </citation>
    <scope>NUCLEOTIDE SEQUENCE</scope>
    <source>
        <strain evidence="3">AVDCRST_MAG89</strain>
    </source>
</reference>
<feature type="signal peptide" evidence="1">
    <location>
        <begin position="1"/>
        <end position="21"/>
    </location>
</feature>
<evidence type="ECO:0000256" key="1">
    <source>
        <dbReference type="SAM" id="SignalP"/>
    </source>
</evidence>
<sequence length="147" mass="15013">MPAILLIAAALALAACPPPPAGGPGPLPGAGDAAPPLIASLSVQPGADSVRLTLQVTNAGTTPVTLTFSSGQSYDFAVRSGGTTLWTWSADRGFIQALRSETLAAGETRTWSESWTPPRGTSGTLTAVATLTSTSHPVERTTEFRLP</sequence>
<dbReference type="AlphaFoldDB" id="A0A6J4K5B2"/>
<protein>
    <recommendedName>
        <fullName evidence="2">Intracellular proteinase inhibitor BsuPI domain-containing protein</fullName>
    </recommendedName>
</protein>
<dbReference type="EMBL" id="CADCTV010000038">
    <property type="protein sequence ID" value="CAA9296547.1"/>
    <property type="molecule type" value="Genomic_DNA"/>
</dbReference>
<feature type="chain" id="PRO_5026739374" description="Intracellular proteinase inhibitor BsuPI domain-containing protein" evidence="1">
    <location>
        <begin position="22"/>
        <end position="147"/>
    </location>
</feature>
<dbReference type="Pfam" id="PF12690">
    <property type="entry name" value="BsuPI"/>
    <property type="match status" value="1"/>
</dbReference>
<feature type="domain" description="Intracellular proteinase inhibitor BsuPI" evidence="2">
    <location>
        <begin position="39"/>
        <end position="134"/>
    </location>
</feature>
<organism evidence="3">
    <name type="scientific">uncultured Gemmatimonadota bacterium</name>
    <dbReference type="NCBI Taxonomy" id="203437"/>
    <lineage>
        <taxon>Bacteria</taxon>
        <taxon>Pseudomonadati</taxon>
        <taxon>Gemmatimonadota</taxon>
        <taxon>environmental samples</taxon>
    </lineage>
</organism>
<accession>A0A6J4K5B2</accession>
<evidence type="ECO:0000313" key="3">
    <source>
        <dbReference type="EMBL" id="CAA9296547.1"/>
    </source>
</evidence>
<name>A0A6J4K5B2_9BACT</name>
<dbReference type="InterPro" id="IPR038144">
    <property type="entry name" value="IPI"/>
</dbReference>
<proteinExistence type="predicted"/>
<evidence type="ECO:0000259" key="2">
    <source>
        <dbReference type="Pfam" id="PF12690"/>
    </source>
</evidence>
<keyword evidence="1" id="KW-0732">Signal</keyword>
<gene>
    <name evidence="3" type="ORF">AVDCRST_MAG89-168</name>
</gene>
<dbReference type="Gene3D" id="2.60.40.2360">
    <property type="entry name" value="Intracellular proteinase inhibitor BsuPI"/>
    <property type="match status" value="1"/>
</dbReference>
<dbReference type="InterPro" id="IPR020481">
    <property type="entry name" value="Intracell_prot_inh_BsuPI"/>
</dbReference>